<keyword evidence="5 9" id="KW-0653">Protein transport</keyword>
<dbReference type="InterPro" id="IPR003369">
    <property type="entry name" value="TatA/B/E"/>
</dbReference>
<keyword evidence="2 9" id="KW-0813">Transport</keyword>
<dbReference type="NCBIfam" id="TIGR01410">
    <property type="entry name" value="tatB"/>
    <property type="match status" value="1"/>
</dbReference>
<dbReference type="RefSeq" id="WP_034971532.1">
    <property type="nucleotide sequence ID" value="NZ_CP053842.1"/>
</dbReference>
<name>A0A7M1LGE3_9BACT</name>
<dbReference type="GO" id="GO:0043953">
    <property type="term" value="P:protein transport by the Tat complex"/>
    <property type="evidence" value="ECO:0007669"/>
    <property type="project" value="UniProtKB-UniRule"/>
</dbReference>
<evidence type="ECO:0000256" key="5">
    <source>
        <dbReference type="ARBA" id="ARBA00022927"/>
    </source>
</evidence>
<feature type="compositionally biased region" description="Basic and acidic residues" evidence="10">
    <location>
        <begin position="143"/>
        <end position="157"/>
    </location>
</feature>
<reference evidence="11 12" key="1">
    <citation type="submission" date="2020-10" db="EMBL/GenBank/DDBJ databases">
        <title>Campylobacter and Helicobacter PacBio genomes.</title>
        <authorList>
            <person name="Lane C."/>
        </authorList>
    </citation>
    <scope>NUCLEOTIDE SEQUENCE [LARGE SCALE GENOMIC DNA]</scope>
    <source>
        <strain evidence="11 12">2016D-0077</strain>
    </source>
</reference>
<proteinExistence type="inferred from homology"/>
<evidence type="ECO:0000313" key="12">
    <source>
        <dbReference type="Proteomes" id="UP000594749"/>
    </source>
</evidence>
<feature type="compositionally biased region" description="Polar residues" evidence="10">
    <location>
        <begin position="129"/>
        <end position="142"/>
    </location>
</feature>
<accession>A0A7M1LGE3</accession>
<gene>
    <name evidence="11" type="primary">tatB</name>
    <name evidence="11" type="ORF">IMC76_06960</name>
</gene>
<sequence>MFGMSFPEILVIAVIAVIALGPEKLPKTMVEIAKYLKLLKKTVNDAKASFDQEVRIAELKEDAKKYKDSISKTTQGVRKKLTFEELEDIKNSVNDIKSSTKSNLADIKKAVSNPTQLAKDKLTNSAKNFISSENKPENNAQESKTEISQDEKGQSDV</sequence>
<evidence type="ECO:0000256" key="10">
    <source>
        <dbReference type="SAM" id="MobiDB-lite"/>
    </source>
</evidence>
<dbReference type="Gene3D" id="1.20.5.3310">
    <property type="match status" value="1"/>
</dbReference>
<dbReference type="Proteomes" id="UP000594749">
    <property type="component" value="Chromosome"/>
</dbReference>
<keyword evidence="6 9" id="KW-1133">Transmembrane helix</keyword>
<dbReference type="OrthoDB" id="5373084at2"/>
<dbReference type="PRINTS" id="PR01506">
    <property type="entry name" value="TATBPROTEIN"/>
</dbReference>
<keyword evidence="12" id="KW-1185">Reference proteome</keyword>
<keyword evidence="8 9" id="KW-0472">Membrane</keyword>
<keyword evidence="3 9" id="KW-1003">Cell membrane</keyword>
<organism evidence="11 12">
    <name type="scientific">Campylobacter corcagiensis</name>
    <dbReference type="NCBI Taxonomy" id="1448857"/>
    <lineage>
        <taxon>Bacteria</taxon>
        <taxon>Pseudomonadati</taxon>
        <taxon>Campylobacterota</taxon>
        <taxon>Epsilonproteobacteria</taxon>
        <taxon>Campylobacterales</taxon>
        <taxon>Campylobacteraceae</taxon>
        <taxon>Campylobacter</taxon>
    </lineage>
</organism>
<dbReference type="AlphaFoldDB" id="A0A7M1LGE3"/>
<evidence type="ECO:0000256" key="8">
    <source>
        <dbReference type="ARBA" id="ARBA00023136"/>
    </source>
</evidence>
<protein>
    <recommendedName>
        <fullName evidence="9">Sec-independent protein translocase protein TatB homolog</fullName>
    </recommendedName>
</protein>
<evidence type="ECO:0000256" key="3">
    <source>
        <dbReference type="ARBA" id="ARBA00022475"/>
    </source>
</evidence>
<dbReference type="GO" id="GO:0033281">
    <property type="term" value="C:TAT protein transport complex"/>
    <property type="evidence" value="ECO:0007669"/>
    <property type="project" value="UniProtKB-UniRule"/>
</dbReference>
<dbReference type="EMBL" id="CP063078">
    <property type="protein sequence ID" value="QOQ86946.1"/>
    <property type="molecule type" value="Genomic_DNA"/>
</dbReference>
<evidence type="ECO:0000313" key="11">
    <source>
        <dbReference type="EMBL" id="QOQ86946.1"/>
    </source>
</evidence>
<dbReference type="GO" id="GO:0008320">
    <property type="term" value="F:protein transmembrane transporter activity"/>
    <property type="evidence" value="ECO:0007669"/>
    <property type="project" value="UniProtKB-UniRule"/>
</dbReference>
<dbReference type="InterPro" id="IPR018448">
    <property type="entry name" value="TatB"/>
</dbReference>
<feature type="region of interest" description="Disordered" evidence="10">
    <location>
        <begin position="129"/>
        <end position="157"/>
    </location>
</feature>
<comment type="subcellular location">
    <subcellularLocation>
        <location evidence="9">Cell membrane</location>
        <topology evidence="9">Single-pass membrane protein</topology>
    </subcellularLocation>
    <subcellularLocation>
        <location evidence="1">Membrane</location>
        <topology evidence="1">Single-pass membrane protein</topology>
    </subcellularLocation>
</comment>
<dbReference type="PANTHER" id="PTHR33162">
    <property type="entry name" value="SEC-INDEPENDENT PROTEIN TRANSLOCASE PROTEIN TATA, CHLOROPLASTIC"/>
    <property type="match status" value="1"/>
</dbReference>
<keyword evidence="7 9" id="KW-0811">Translocation</keyword>
<evidence type="ECO:0000256" key="4">
    <source>
        <dbReference type="ARBA" id="ARBA00022692"/>
    </source>
</evidence>
<dbReference type="HAMAP" id="MF_00237">
    <property type="entry name" value="TatB"/>
    <property type="match status" value="1"/>
</dbReference>
<evidence type="ECO:0000256" key="6">
    <source>
        <dbReference type="ARBA" id="ARBA00022989"/>
    </source>
</evidence>
<keyword evidence="4 9" id="KW-0812">Transmembrane</keyword>
<evidence type="ECO:0000256" key="9">
    <source>
        <dbReference type="HAMAP-Rule" id="MF_00237"/>
    </source>
</evidence>
<dbReference type="PANTHER" id="PTHR33162:SF1">
    <property type="entry name" value="SEC-INDEPENDENT PROTEIN TRANSLOCASE PROTEIN TATA, CHLOROPLASTIC"/>
    <property type="match status" value="1"/>
</dbReference>
<comment type="similarity">
    <text evidence="9">Belongs to the TatB family.</text>
</comment>
<evidence type="ECO:0000256" key="2">
    <source>
        <dbReference type="ARBA" id="ARBA00022448"/>
    </source>
</evidence>
<evidence type="ECO:0000256" key="1">
    <source>
        <dbReference type="ARBA" id="ARBA00004167"/>
    </source>
</evidence>
<evidence type="ECO:0000256" key="7">
    <source>
        <dbReference type="ARBA" id="ARBA00023010"/>
    </source>
</evidence>
<dbReference type="Pfam" id="PF02416">
    <property type="entry name" value="TatA_B_E"/>
    <property type="match status" value="1"/>
</dbReference>